<dbReference type="PANTHER" id="PTHR43591">
    <property type="entry name" value="METHYLTRANSFERASE"/>
    <property type="match status" value="1"/>
</dbReference>
<evidence type="ECO:0000313" key="4">
    <source>
        <dbReference type="Proteomes" id="UP000076584"/>
    </source>
</evidence>
<gene>
    <name evidence="3" type="ORF">CI238_00252</name>
</gene>
<dbReference type="CDD" id="cd02440">
    <property type="entry name" value="AdoMet_MTases"/>
    <property type="match status" value="1"/>
</dbReference>
<protein>
    <submittedName>
        <fullName evidence="3">Methyltransferase domain-containing protein</fullName>
    </submittedName>
</protein>
<evidence type="ECO:0000256" key="1">
    <source>
        <dbReference type="ARBA" id="ARBA00038158"/>
    </source>
</evidence>
<dbReference type="STRING" id="1573173.A0A166QUY3"/>
<dbReference type="Proteomes" id="UP000076584">
    <property type="component" value="Unassembled WGS sequence"/>
</dbReference>
<dbReference type="GO" id="GO:0008168">
    <property type="term" value="F:methyltransferase activity"/>
    <property type="evidence" value="ECO:0007669"/>
    <property type="project" value="UniProtKB-KW"/>
</dbReference>
<dbReference type="EMBL" id="LFIW01002504">
    <property type="protein sequence ID" value="KZL68379.1"/>
    <property type="molecule type" value="Genomic_DNA"/>
</dbReference>
<comment type="similarity">
    <text evidence="1">Belongs to the methyltransferase superfamily. LaeA methyltransferase family.</text>
</comment>
<feature type="compositionally biased region" description="Polar residues" evidence="2">
    <location>
        <begin position="350"/>
        <end position="362"/>
    </location>
</feature>
<dbReference type="SUPFAM" id="SSF53335">
    <property type="entry name" value="S-adenosyl-L-methionine-dependent methyltransferases"/>
    <property type="match status" value="1"/>
</dbReference>
<name>A0A166QUY3_COLIC</name>
<dbReference type="Gene3D" id="3.40.50.150">
    <property type="entry name" value="Vaccinia Virus protein VP39"/>
    <property type="match status" value="1"/>
</dbReference>
<sequence>MSNAQNQHQDHLVADDEVTDSEVDLESLHSDTTSVRNSILEYRVENGRSYHKYKDGKYAWPNDERENDRLDMQHEICNVTFYGRLGLAPCCDEGAKIGRVLDVGTGTGLWAIDFADQHPETEVLGVDLSPIQPQHVPPNVRFEVDDIEEEWLYSRPFDYIHLRFMNGSLADWRKIILKAYDNLLPGGYLEIQDNDGVFTADDGTLPPEKPLAEFGRLIREAAKKFGRAFVPCPELKDLLVDVGFEDVALNNFKWPSNPWPKDPHHKRLGEWNFHNFVDASEALAMAPLTRGHNWTKEEVQVFLVGVRKDMRDMRVHSYMPIYTIVGRKPLKEDTPSPPQDLLLGQDAAPATNTTSAPVSTTL</sequence>
<dbReference type="GO" id="GO:0032259">
    <property type="term" value="P:methylation"/>
    <property type="evidence" value="ECO:0007669"/>
    <property type="project" value="UniProtKB-KW"/>
</dbReference>
<reference evidence="3 4" key="1">
    <citation type="submission" date="2015-06" db="EMBL/GenBank/DDBJ databases">
        <title>Survival trade-offs in plant roots during colonization by closely related pathogenic and mutualistic fungi.</title>
        <authorList>
            <person name="Hacquard S."/>
            <person name="Kracher B."/>
            <person name="Hiruma K."/>
            <person name="Weinman A."/>
            <person name="Muench P."/>
            <person name="Garrido Oter R."/>
            <person name="Ver Loren van Themaat E."/>
            <person name="Dallerey J.-F."/>
            <person name="Damm U."/>
            <person name="Henrissat B."/>
            <person name="Lespinet O."/>
            <person name="Thon M."/>
            <person name="Kemen E."/>
            <person name="McHardy A.C."/>
            <person name="Schulze-Lefert P."/>
            <person name="O'Connell R.J."/>
        </authorList>
    </citation>
    <scope>NUCLEOTIDE SEQUENCE [LARGE SCALE GENOMIC DNA]</scope>
    <source>
        <strain evidence="3 4">MAFF 238704</strain>
    </source>
</reference>
<organism evidence="3 4">
    <name type="scientific">Colletotrichum incanum</name>
    <name type="common">Soybean anthracnose fungus</name>
    <dbReference type="NCBI Taxonomy" id="1573173"/>
    <lineage>
        <taxon>Eukaryota</taxon>
        <taxon>Fungi</taxon>
        <taxon>Dikarya</taxon>
        <taxon>Ascomycota</taxon>
        <taxon>Pezizomycotina</taxon>
        <taxon>Sordariomycetes</taxon>
        <taxon>Hypocreomycetidae</taxon>
        <taxon>Glomerellales</taxon>
        <taxon>Glomerellaceae</taxon>
        <taxon>Colletotrichum</taxon>
        <taxon>Colletotrichum spaethianum species complex</taxon>
    </lineage>
</organism>
<feature type="region of interest" description="Disordered" evidence="2">
    <location>
        <begin position="329"/>
        <end position="362"/>
    </location>
</feature>
<dbReference type="InterPro" id="IPR029063">
    <property type="entry name" value="SAM-dependent_MTases_sf"/>
</dbReference>
<feature type="region of interest" description="Disordered" evidence="2">
    <location>
        <begin position="1"/>
        <end position="30"/>
    </location>
</feature>
<evidence type="ECO:0000313" key="3">
    <source>
        <dbReference type="EMBL" id="KZL68379.1"/>
    </source>
</evidence>
<keyword evidence="4" id="KW-1185">Reference proteome</keyword>
<proteinExistence type="inferred from homology"/>
<keyword evidence="3" id="KW-0808">Transferase</keyword>
<comment type="caution">
    <text evidence="3">The sequence shown here is derived from an EMBL/GenBank/DDBJ whole genome shotgun (WGS) entry which is preliminary data.</text>
</comment>
<dbReference type="PANTHER" id="PTHR43591:SF105">
    <property type="entry name" value="METHYLTRANSFERASE DOMAIN-CONTAINING PROTEIN-RELATED"/>
    <property type="match status" value="1"/>
</dbReference>
<evidence type="ECO:0000256" key="2">
    <source>
        <dbReference type="SAM" id="MobiDB-lite"/>
    </source>
</evidence>
<dbReference type="AlphaFoldDB" id="A0A166QUY3"/>
<feature type="compositionally biased region" description="Acidic residues" evidence="2">
    <location>
        <begin position="15"/>
        <end position="25"/>
    </location>
</feature>
<accession>A0A166QUY3</accession>
<dbReference type="Pfam" id="PF13489">
    <property type="entry name" value="Methyltransf_23"/>
    <property type="match status" value="1"/>
</dbReference>
<keyword evidence="3" id="KW-0489">Methyltransferase</keyword>